<name>A0A0B4ZZD6_9CAUD</name>
<reference evidence="2 3" key="1">
    <citation type="submission" date="2014-11" db="EMBL/GenBank/DDBJ databases">
        <title>Characterization and genome comparisons of three Achromobacter phages of the Siphoviridae family.</title>
        <authorList>
            <person name="Dreiseikelmann B."/>
            <person name="Bunk B."/>
            <person name="Rohde M."/>
            <person name="Wittmann J."/>
        </authorList>
    </citation>
    <scope>NUCLEOTIDE SEQUENCE [LARGE SCALE GENOMIC DNA]</scope>
</reference>
<dbReference type="KEGG" id="vg:26623450"/>
<dbReference type="GeneID" id="26623450"/>
<dbReference type="OrthoDB" id="10204at10239"/>
<dbReference type="InterPro" id="IPR023292">
    <property type="entry name" value="NTP_PyroPHydrolase-like_dom_sf"/>
</dbReference>
<organism evidence="2 3">
    <name type="scientific">Achromobacter phage JWX</name>
    <dbReference type="NCBI Taxonomy" id="1589746"/>
    <lineage>
        <taxon>Viruses</taxon>
        <taxon>Duplodnaviria</taxon>
        <taxon>Heunggongvirae</taxon>
        <taxon>Uroviricota</taxon>
        <taxon>Caudoviricetes</taxon>
        <taxon>Steinhofvirus</taxon>
        <taxon>Steinhofvirus JWX</taxon>
    </lineage>
</organism>
<keyword evidence="2" id="KW-0378">Hydrolase</keyword>
<dbReference type="Pfam" id="PF01503">
    <property type="entry name" value="PRA-PH"/>
    <property type="match status" value="1"/>
</dbReference>
<accession>A0A0B4ZZD6</accession>
<sequence length="172" mass="18929">MTEPQYDVLVNYDFISLALVQKDTHAFNQLILKVPSGTHKIAFENGVTSVNKLQPKLLANDRMAARIEHLQEELQELTDAYAQGNGPEVVDGLIDTIYIALGTLSEMHVDASRAFKAVHEANMRKVNGKVAKRPNAGEHDAVKPEGWTPPDIAGAIGWVDEEPATEEAEKED</sequence>
<evidence type="ECO:0000313" key="3">
    <source>
        <dbReference type="Proteomes" id="UP000031727"/>
    </source>
</evidence>
<dbReference type="InterPro" id="IPR021130">
    <property type="entry name" value="PRib-ATP_PPHydrolase-like"/>
</dbReference>
<keyword evidence="3" id="KW-1185">Reference proteome</keyword>
<dbReference type="Proteomes" id="UP000031727">
    <property type="component" value="Segment"/>
</dbReference>
<dbReference type="EMBL" id="KP202969">
    <property type="protein sequence ID" value="AJD82807.1"/>
    <property type="molecule type" value="Genomic_DNA"/>
</dbReference>
<evidence type="ECO:0000256" key="1">
    <source>
        <dbReference type="SAM" id="MobiDB-lite"/>
    </source>
</evidence>
<dbReference type="GO" id="GO:0016787">
    <property type="term" value="F:hydrolase activity"/>
    <property type="evidence" value="ECO:0007669"/>
    <property type="project" value="UniProtKB-KW"/>
</dbReference>
<protein>
    <submittedName>
        <fullName evidence="2">Phosphoribosyl-ATP pyrophosphohydrolase</fullName>
    </submittedName>
</protein>
<proteinExistence type="predicted"/>
<gene>
    <name evidence="2" type="ORF">JWX_00041</name>
</gene>
<dbReference type="RefSeq" id="YP_009196226.1">
    <property type="nucleotide sequence ID" value="NC_028768.1"/>
</dbReference>
<feature type="region of interest" description="Disordered" evidence="1">
    <location>
        <begin position="135"/>
        <end position="154"/>
    </location>
</feature>
<evidence type="ECO:0000313" key="2">
    <source>
        <dbReference type="EMBL" id="AJD82807.1"/>
    </source>
</evidence>
<dbReference type="Gene3D" id="1.10.3420.10">
    <property type="entry name" value="putative ntp pyrophosphohydrolase like domain"/>
    <property type="match status" value="1"/>
</dbReference>